<dbReference type="AlphaFoldDB" id="A0A1A8VLA7"/>
<sequence length="567" mass="64787">MLYKDLLLLLLFLSALIRPFGKNMKVYNELRAGRSTQSGRKGQRCISGTLDEHTNRSFSYPTAQLFLSPTWSTKGGETNNLPYTKRISIGIYKKRDIYSMGSHTKKSVLGGRTTKLTHPSLHYKDSSKNEEKKNWEEEPKSGKRELGKANGKVSHVHRHQTGKELCKEYMGKHVQHLSVEHIKSNGSDERVQGIAEGNLVSGVPMQLQMLEKWKKMETRETREKLQSEVDSYVNLHKDMLLRSKSRIMNIHQKSGKKWKKDEATIDDILYGGFLNIYKPANLYSMKVCERVKTILKDYFKQLSGDKIKLKVGHGGTLDPFAEGVIIIGIQKGTKQLSSFLKCSKKYLALSIFGIETDTLDRQGKIVKKKKVQYGMEEMYKKEVTKGEVTEGEVTKGEVTKGEVTKGEVTKGEVTKGEVTKGEVTKGEVTEGEVTKGEVTKGEIEKKVKKFIGWINQTPPIYSAKRIKGLRLYEYARKNIPVNIKPSKVYIKNIQYLQEINLPFFDLYIHCSGGTYIRSLIRDFAHSIDNYATLIKLIRIEQNVYSYEDSLHYDDITMDSIKRHFIKI</sequence>
<feature type="region of interest" description="Disordered" evidence="5">
    <location>
        <begin position="110"/>
        <end position="157"/>
    </location>
</feature>
<keyword evidence="6" id="KW-0732">Signal</keyword>
<dbReference type="GO" id="GO:0160148">
    <property type="term" value="F:tRNA pseudouridine(55) synthase activity"/>
    <property type="evidence" value="ECO:0007669"/>
    <property type="project" value="UniProtKB-EC"/>
</dbReference>
<dbReference type="GO" id="GO:0003723">
    <property type="term" value="F:RNA binding"/>
    <property type="evidence" value="ECO:0007669"/>
    <property type="project" value="InterPro"/>
</dbReference>
<dbReference type="EMBL" id="FLQU01000148">
    <property type="protein sequence ID" value="SBS81369.1"/>
    <property type="molecule type" value="Genomic_DNA"/>
</dbReference>
<feature type="chain" id="PRO_5008380624" description="tRNA pseudouridine(55) synthase" evidence="6">
    <location>
        <begin position="22"/>
        <end position="567"/>
    </location>
</feature>
<dbReference type="Gene3D" id="3.30.2350.10">
    <property type="entry name" value="Pseudouridine synthase"/>
    <property type="match status" value="1"/>
</dbReference>
<comment type="similarity">
    <text evidence="1">Belongs to the pseudouridine synthase TruB family.</text>
</comment>
<gene>
    <name evidence="8" type="ORF">POVCU2_0009970</name>
</gene>
<evidence type="ECO:0000256" key="4">
    <source>
        <dbReference type="ARBA" id="ARBA00023235"/>
    </source>
</evidence>
<evidence type="ECO:0000259" key="7">
    <source>
        <dbReference type="Pfam" id="PF01509"/>
    </source>
</evidence>
<evidence type="ECO:0000256" key="1">
    <source>
        <dbReference type="ARBA" id="ARBA00008999"/>
    </source>
</evidence>
<dbReference type="EC" id="5.4.99.25" evidence="2"/>
<evidence type="ECO:0000256" key="2">
    <source>
        <dbReference type="ARBA" id="ARBA00012787"/>
    </source>
</evidence>
<dbReference type="GO" id="GO:0006400">
    <property type="term" value="P:tRNA modification"/>
    <property type="evidence" value="ECO:0007669"/>
    <property type="project" value="TreeGrafter"/>
</dbReference>
<evidence type="ECO:0000313" key="8">
    <source>
        <dbReference type="EMBL" id="SBS81369.1"/>
    </source>
</evidence>
<name>A0A1A8VLA7_PLAOA</name>
<proteinExistence type="inferred from homology"/>
<evidence type="ECO:0000256" key="5">
    <source>
        <dbReference type="SAM" id="MobiDB-lite"/>
    </source>
</evidence>
<organism evidence="8 9">
    <name type="scientific">Plasmodium ovale curtisi</name>
    <dbReference type="NCBI Taxonomy" id="864141"/>
    <lineage>
        <taxon>Eukaryota</taxon>
        <taxon>Sar</taxon>
        <taxon>Alveolata</taxon>
        <taxon>Apicomplexa</taxon>
        <taxon>Aconoidasida</taxon>
        <taxon>Haemosporida</taxon>
        <taxon>Plasmodiidae</taxon>
        <taxon>Plasmodium</taxon>
        <taxon>Plasmodium (Plasmodium)</taxon>
    </lineage>
</organism>
<feature type="signal peptide" evidence="6">
    <location>
        <begin position="1"/>
        <end position="21"/>
    </location>
</feature>
<dbReference type="PANTHER" id="PTHR13767:SF2">
    <property type="entry name" value="PSEUDOURIDYLATE SYNTHASE TRUB1"/>
    <property type="match status" value="1"/>
</dbReference>
<protein>
    <recommendedName>
        <fullName evidence="2">tRNA pseudouridine(55) synthase</fullName>
        <ecNumber evidence="2">5.4.99.25</ecNumber>
    </recommendedName>
</protein>
<dbReference type="InterPro" id="IPR002501">
    <property type="entry name" value="PsdUridine_synth_N"/>
</dbReference>
<evidence type="ECO:0000313" key="9">
    <source>
        <dbReference type="Proteomes" id="UP000078560"/>
    </source>
</evidence>
<accession>A0A1A8VLA7</accession>
<evidence type="ECO:0000256" key="3">
    <source>
        <dbReference type="ARBA" id="ARBA00022694"/>
    </source>
</evidence>
<dbReference type="InterPro" id="IPR014780">
    <property type="entry name" value="tRNA_psdUridine_synth_TruB"/>
</dbReference>
<dbReference type="GO" id="GO:1990481">
    <property type="term" value="P:mRNA pseudouridine synthesis"/>
    <property type="evidence" value="ECO:0007669"/>
    <property type="project" value="TreeGrafter"/>
</dbReference>
<keyword evidence="3" id="KW-0819">tRNA processing</keyword>
<feature type="compositionally biased region" description="Basic and acidic residues" evidence="5">
    <location>
        <begin position="122"/>
        <end position="147"/>
    </location>
</feature>
<dbReference type="SUPFAM" id="SSF55120">
    <property type="entry name" value="Pseudouridine synthase"/>
    <property type="match status" value="1"/>
</dbReference>
<dbReference type="Proteomes" id="UP000078560">
    <property type="component" value="Unassembled WGS sequence"/>
</dbReference>
<reference evidence="9" key="1">
    <citation type="submission" date="2016-05" db="EMBL/GenBank/DDBJ databases">
        <authorList>
            <person name="Naeem Raeece"/>
        </authorList>
    </citation>
    <scope>NUCLEOTIDE SEQUENCE [LARGE SCALE GENOMIC DNA]</scope>
</reference>
<evidence type="ECO:0000256" key="6">
    <source>
        <dbReference type="SAM" id="SignalP"/>
    </source>
</evidence>
<feature type="domain" description="Pseudouridine synthase II N-terminal" evidence="7">
    <location>
        <begin position="310"/>
        <end position="383"/>
    </location>
</feature>
<dbReference type="InterPro" id="IPR020103">
    <property type="entry name" value="PsdUridine_synth_cat_dom_sf"/>
</dbReference>
<dbReference type="Pfam" id="PF01509">
    <property type="entry name" value="TruB_N"/>
    <property type="match status" value="2"/>
</dbReference>
<dbReference type="GO" id="GO:0005634">
    <property type="term" value="C:nucleus"/>
    <property type="evidence" value="ECO:0007669"/>
    <property type="project" value="TreeGrafter"/>
</dbReference>
<keyword evidence="4" id="KW-0413">Isomerase</keyword>
<dbReference type="PANTHER" id="PTHR13767">
    <property type="entry name" value="TRNA-PSEUDOURIDINE SYNTHASE"/>
    <property type="match status" value="1"/>
</dbReference>
<feature type="domain" description="Pseudouridine synthase II N-terminal" evidence="7">
    <location>
        <begin position="416"/>
        <end position="516"/>
    </location>
</feature>
<dbReference type="HAMAP" id="MF_01080">
    <property type="entry name" value="TruB_bact"/>
    <property type="match status" value="1"/>
</dbReference>